<organism evidence="1 2">
    <name type="scientific">Marchantia polymorpha</name>
    <name type="common">Common liverwort</name>
    <name type="synonym">Marchantia aquatica</name>
    <dbReference type="NCBI Taxonomy" id="3197"/>
    <lineage>
        <taxon>Eukaryota</taxon>
        <taxon>Viridiplantae</taxon>
        <taxon>Streptophyta</taxon>
        <taxon>Embryophyta</taxon>
        <taxon>Marchantiophyta</taxon>
        <taxon>Marchantiopsida</taxon>
        <taxon>Marchantiidae</taxon>
        <taxon>Marchantiales</taxon>
        <taxon>Marchantiaceae</taxon>
        <taxon>Marchantia</taxon>
    </lineage>
</organism>
<reference evidence="2" key="1">
    <citation type="journal article" date="2017" name="Cell">
        <title>Insights into land plant evolution garnered from the Marchantia polymorpha genome.</title>
        <authorList>
            <person name="Bowman J.L."/>
            <person name="Kohchi T."/>
            <person name="Yamato K.T."/>
            <person name="Jenkins J."/>
            <person name="Shu S."/>
            <person name="Ishizaki K."/>
            <person name="Yamaoka S."/>
            <person name="Nishihama R."/>
            <person name="Nakamura Y."/>
            <person name="Berger F."/>
            <person name="Adam C."/>
            <person name="Aki S.S."/>
            <person name="Althoff F."/>
            <person name="Araki T."/>
            <person name="Arteaga-Vazquez M.A."/>
            <person name="Balasubrmanian S."/>
            <person name="Barry K."/>
            <person name="Bauer D."/>
            <person name="Boehm C.R."/>
            <person name="Briginshaw L."/>
            <person name="Caballero-Perez J."/>
            <person name="Catarino B."/>
            <person name="Chen F."/>
            <person name="Chiyoda S."/>
            <person name="Chovatia M."/>
            <person name="Davies K.M."/>
            <person name="Delmans M."/>
            <person name="Demura T."/>
            <person name="Dierschke T."/>
            <person name="Dolan L."/>
            <person name="Dorantes-Acosta A.E."/>
            <person name="Eklund D.M."/>
            <person name="Florent S.N."/>
            <person name="Flores-Sandoval E."/>
            <person name="Fujiyama A."/>
            <person name="Fukuzawa H."/>
            <person name="Galik B."/>
            <person name="Grimanelli D."/>
            <person name="Grimwood J."/>
            <person name="Grossniklaus U."/>
            <person name="Hamada T."/>
            <person name="Haseloff J."/>
            <person name="Hetherington A.J."/>
            <person name="Higo A."/>
            <person name="Hirakawa Y."/>
            <person name="Hundley H.N."/>
            <person name="Ikeda Y."/>
            <person name="Inoue K."/>
            <person name="Inoue S.I."/>
            <person name="Ishida S."/>
            <person name="Jia Q."/>
            <person name="Kakita M."/>
            <person name="Kanazawa T."/>
            <person name="Kawai Y."/>
            <person name="Kawashima T."/>
            <person name="Kennedy M."/>
            <person name="Kinose K."/>
            <person name="Kinoshita T."/>
            <person name="Kohara Y."/>
            <person name="Koide E."/>
            <person name="Komatsu K."/>
            <person name="Kopischke S."/>
            <person name="Kubo M."/>
            <person name="Kyozuka J."/>
            <person name="Lagercrantz U."/>
            <person name="Lin S.S."/>
            <person name="Lindquist E."/>
            <person name="Lipzen A.M."/>
            <person name="Lu C.W."/>
            <person name="De Luna E."/>
            <person name="Martienssen R.A."/>
            <person name="Minamino N."/>
            <person name="Mizutani M."/>
            <person name="Mizutani M."/>
            <person name="Mochizuki N."/>
            <person name="Monte I."/>
            <person name="Mosher R."/>
            <person name="Nagasaki H."/>
            <person name="Nakagami H."/>
            <person name="Naramoto S."/>
            <person name="Nishitani K."/>
            <person name="Ohtani M."/>
            <person name="Okamoto T."/>
            <person name="Okumura M."/>
            <person name="Phillips J."/>
            <person name="Pollak B."/>
            <person name="Reinders A."/>
            <person name="Rovekamp M."/>
            <person name="Sano R."/>
            <person name="Sawa S."/>
            <person name="Schmid M.W."/>
            <person name="Shirakawa M."/>
            <person name="Solano R."/>
            <person name="Spunde A."/>
            <person name="Suetsugu N."/>
            <person name="Sugano S."/>
            <person name="Sugiyama A."/>
            <person name="Sun R."/>
            <person name="Suzuki Y."/>
            <person name="Takenaka M."/>
            <person name="Takezawa D."/>
            <person name="Tomogane H."/>
            <person name="Tsuzuki M."/>
            <person name="Ueda T."/>
            <person name="Umeda M."/>
            <person name="Ward J.M."/>
            <person name="Watanabe Y."/>
            <person name="Yazaki K."/>
            <person name="Yokoyama R."/>
            <person name="Yoshitake Y."/>
            <person name="Yotsui I."/>
            <person name="Zachgo S."/>
            <person name="Schmutz J."/>
        </authorList>
    </citation>
    <scope>NUCLEOTIDE SEQUENCE [LARGE SCALE GENOMIC DNA]</scope>
    <source>
        <strain evidence="2">Tak-1</strain>
    </source>
</reference>
<gene>
    <name evidence="1" type="ORF">MARPO_0014s0001</name>
</gene>
<dbReference type="EMBL" id="KZ772686">
    <property type="protein sequence ID" value="PTQ45433.1"/>
    <property type="molecule type" value="Genomic_DNA"/>
</dbReference>
<name>A0A2R6XH42_MARPO</name>
<accession>A0A2R6XH42</accession>
<proteinExistence type="predicted"/>
<dbReference type="AlphaFoldDB" id="A0A2R6XH42"/>
<evidence type="ECO:0000313" key="1">
    <source>
        <dbReference type="EMBL" id="PTQ45433.1"/>
    </source>
</evidence>
<dbReference type="Gramene" id="Mp1g12270.1">
    <property type="protein sequence ID" value="Mp1g12270.1.cds1"/>
    <property type="gene ID" value="Mp1g12270"/>
</dbReference>
<keyword evidence="2" id="KW-1185">Reference proteome</keyword>
<dbReference type="Proteomes" id="UP000244005">
    <property type="component" value="Unassembled WGS sequence"/>
</dbReference>
<sequence>MFSDPSPVDDDDDDDGGERRSQKEWHILHFLIFWEWLIFFSERYCRLLCACVNSLRTGNDFQLYSTHETTTEHCTSAPLEALGNVGHAGLSLVRSNEWKIYVCIPPVSRLELGRNAS</sequence>
<protein>
    <submittedName>
        <fullName evidence="1">Uncharacterized protein</fullName>
    </submittedName>
</protein>
<evidence type="ECO:0000313" key="2">
    <source>
        <dbReference type="Proteomes" id="UP000244005"/>
    </source>
</evidence>